<evidence type="ECO:0000259" key="3">
    <source>
        <dbReference type="Pfam" id="PF20434"/>
    </source>
</evidence>
<name>A0A8T1WX37_9STRA</name>
<comment type="function">
    <text evidence="2">Catalyzes the hydrolysis of N-formyl-L-kynurenine to L-kynurenine, the second step in the kynurenine pathway of tryptophan degradation. Required for elimination of toxic metabolites.</text>
</comment>
<comment type="subunit">
    <text evidence="2">Homodimer.</text>
</comment>
<comment type="similarity">
    <text evidence="2">Belongs to the kynurenine formamidase family.</text>
</comment>
<evidence type="ECO:0000313" key="5">
    <source>
        <dbReference type="Proteomes" id="UP000693981"/>
    </source>
</evidence>
<dbReference type="HAMAP" id="MF_03014">
    <property type="entry name" value="KFase"/>
    <property type="match status" value="1"/>
</dbReference>
<reference evidence="4" key="1">
    <citation type="submission" date="2021-02" db="EMBL/GenBank/DDBJ databases">
        <authorList>
            <person name="Palmer J.M."/>
        </authorList>
    </citation>
    <scope>NUCLEOTIDE SEQUENCE</scope>
    <source>
        <strain evidence="4">SCRP23</strain>
    </source>
</reference>
<feature type="active site" evidence="2">
    <location>
        <position position="254"/>
    </location>
</feature>
<dbReference type="OrthoDB" id="6495301at2759"/>
<dbReference type="InterPro" id="IPR050300">
    <property type="entry name" value="GDXG_lipolytic_enzyme"/>
</dbReference>
<dbReference type="AlphaFoldDB" id="A0A8T1WX37"/>
<dbReference type="PANTHER" id="PTHR48081:SF33">
    <property type="entry name" value="KYNURENINE FORMAMIDASE"/>
    <property type="match status" value="1"/>
</dbReference>
<keyword evidence="5" id="KW-1185">Reference proteome</keyword>
<feature type="active site" description="Nucleophile" evidence="2">
    <location>
        <position position="125"/>
    </location>
</feature>
<comment type="caution">
    <text evidence="4">The sequence shown here is derived from an EMBL/GenBank/DDBJ whole genome shotgun (WGS) entry which is preliminary data.</text>
</comment>
<feature type="active site" evidence="2">
    <location>
        <position position="221"/>
    </location>
</feature>
<protein>
    <recommendedName>
        <fullName evidence="2">Kynurenine formamidase</fullName>
        <shortName evidence="2">KFA</shortName>
        <shortName evidence="2">KFase</shortName>
        <ecNumber evidence="2">3.5.1.9</ecNumber>
    </recommendedName>
    <alternativeName>
        <fullName evidence="2">Arylformamidase</fullName>
    </alternativeName>
    <alternativeName>
        <fullName evidence="2">N-formylkynurenine formamidase</fullName>
        <shortName evidence="2">FKF</shortName>
    </alternativeName>
</protein>
<dbReference type="InterPro" id="IPR027519">
    <property type="entry name" value="KFase_ver/fungi-typ"/>
</dbReference>
<dbReference type="GO" id="GO:0004061">
    <property type="term" value="F:arylformamidase activity"/>
    <property type="evidence" value="ECO:0007669"/>
    <property type="project" value="UniProtKB-UniRule"/>
</dbReference>
<dbReference type="PANTHER" id="PTHR48081">
    <property type="entry name" value="AB HYDROLASE SUPERFAMILY PROTEIN C4A8.06C"/>
    <property type="match status" value="1"/>
</dbReference>
<gene>
    <name evidence="4" type="ORF">PHYBOEH_011574</name>
</gene>
<feature type="short sequence motif" description="HGGXW" evidence="2">
    <location>
        <begin position="50"/>
        <end position="54"/>
    </location>
</feature>
<organism evidence="4 5">
    <name type="scientific">Phytophthora boehmeriae</name>
    <dbReference type="NCBI Taxonomy" id="109152"/>
    <lineage>
        <taxon>Eukaryota</taxon>
        <taxon>Sar</taxon>
        <taxon>Stramenopiles</taxon>
        <taxon>Oomycota</taxon>
        <taxon>Peronosporomycetes</taxon>
        <taxon>Peronosporales</taxon>
        <taxon>Peronosporaceae</taxon>
        <taxon>Phytophthora</taxon>
    </lineage>
</organism>
<feature type="domain" description="BD-FAE-like" evidence="3">
    <location>
        <begin position="29"/>
        <end position="132"/>
    </location>
</feature>
<dbReference type="Proteomes" id="UP000693981">
    <property type="component" value="Unassembled WGS sequence"/>
</dbReference>
<comment type="domain">
    <text evidence="2">The main chain amide nitrogen atoms of the second glycine and its adjacent residue in the HGGXW motif define the oxyanion hole, and stabilize the oxyanion that forms during the nucleophilic attack by the catalytic serine during substrate cleavage.</text>
</comment>
<evidence type="ECO:0000313" key="4">
    <source>
        <dbReference type="EMBL" id="KAG7398165.1"/>
    </source>
</evidence>
<proteinExistence type="inferred from homology"/>
<comment type="pathway">
    <text evidence="2">Amino-acid degradation; L-tryptophan degradation via kynurenine pathway; L-kynurenine from L-tryptophan: step 2/2.</text>
</comment>
<keyword evidence="2" id="KW-0823">Tryptophan catabolism</keyword>
<comment type="catalytic activity">
    <reaction evidence="2">
        <text>N-formyl-L-kynurenine + H2O = L-kynurenine + formate + H(+)</text>
        <dbReference type="Rhea" id="RHEA:13009"/>
        <dbReference type="ChEBI" id="CHEBI:15377"/>
        <dbReference type="ChEBI" id="CHEBI:15378"/>
        <dbReference type="ChEBI" id="CHEBI:15740"/>
        <dbReference type="ChEBI" id="CHEBI:57959"/>
        <dbReference type="ChEBI" id="CHEBI:58629"/>
        <dbReference type="EC" id="3.5.1.9"/>
    </reaction>
</comment>
<sequence length="295" mass="32467">MLRWTRPLFSAFKWQDVAYVTESHALQKLDIAIPRKIPPGAKLPTCVFVHGGSWQRGDKNGGLNLRIDEAFVRAGCLGVSVNYRLSPEVQHPEHVKDVAAAVTWLHHNVEKYGGDPTKLVLVGHSAGAHLVMQLLADPEYLQAAGTKDSIGTFVRGAVGISGVYNIVRLANTSFYGSFVTSPPFGERVELWREASIGSTTTRVGSTSPLNRMPLLLVNAQEDFHFQEDAQELERWLVAAGNARIQRHVVPDCNHFTIIQNLAEGNPAVDPTMKLIKVFVGEVADCEELSPLNIKQ</sequence>
<dbReference type="EMBL" id="JAGDFL010000089">
    <property type="protein sequence ID" value="KAG7398165.1"/>
    <property type="molecule type" value="Genomic_DNA"/>
</dbReference>
<keyword evidence="1 2" id="KW-0378">Hydrolase</keyword>
<dbReference type="GO" id="GO:0019441">
    <property type="term" value="P:L-tryptophan catabolic process to kynurenine"/>
    <property type="evidence" value="ECO:0007669"/>
    <property type="project" value="UniProtKB-UniRule"/>
</dbReference>
<dbReference type="Pfam" id="PF20434">
    <property type="entry name" value="BD-FAE"/>
    <property type="match status" value="1"/>
</dbReference>
<accession>A0A8T1WX37</accession>
<dbReference type="EC" id="3.5.1.9" evidence="2"/>
<evidence type="ECO:0000256" key="1">
    <source>
        <dbReference type="ARBA" id="ARBA00022801"/>
    </source>
</evidence>
<evidence type="ECO:0000256" key="2">
    <source>
        <dbReference type="HAMAP-Rule" id="MF_03014"/>
    </source>
</evidence>
<dbReference type="InterPro" id="IPR049492">
    <property type="entry name" value="BD-FAE-like_dom"/>
</dbReference>